<dbReference type="FunFam" id="2.30.29.30:FF:000069">
    <property type="entry name" value="Intersectin 1"/>
    <property type="match status" value="1"/>
</dbReference>
<dbReference type="CDD" id="cd08375">
    <property type="entry name" value="C2_Intersectin"/>
    <property type="match status" value="1"/>
</dbReference>
<dbReference type="GO" id="GO:0035556">
    <property type="term" value="P:intracellular signal transduction"/>
    <property type="evidence" value="ECO:0007669"/>
    <property type="project" value="InterPro"/>
</dbReference>
<dbReference type="PRINTS" id="PR00452">
    <property type="entry name" value="SH3DOMAIN"/>
</dbReference>
<dbReference type="PROSITE" id="PS50003">
    <property type="entry name" value="PH_DOMAIN"/>
    <property type="match status" value="1"/>
</dbReference>
<keyword evidence="3 8" id="KW-0728">SH3 domain</keyword>
<protein>
    <submittedName>
        <fullName evidence="17">Intersectin-2-like isoform X1</fullName>
    </submittedName>
</protein>
<dbReference type="CDD" id="cd00052">
    <property type="entry name" value="EH"/>
    <property type="match status" value="2"/>
</dbReference>
<evidence type="ECO:0000256" key="8">
    <source>
        <dbReference type="PROSITE-ProRule" id="PRU00192"/>
    </source>
</evidence>
<evidence type="ECO:0000256" key="5">
    <source>
        <dbReference type="ARBA" id="ARBA00023018"/>
    </source>
</evidence>
<feature type="domain" description="SH3" evidence="11">
    <location>
        <begin position="984"/>
        <end position="1043"/>
    </location>
</feature>
<dbReference type="FunFam" id="1.20.900.10:FF:000011">
    <property type="entry name" value="Intersectin 1"/>
    <property type="match status" value="1"/>
</dbReference>
<feature type="domain" description="EH" evidence="15">
    <location>
        <begin position="166"/>
        <end position="244"/>
    </location>
</feature>
<dbReference type="InterPro" id="IPR051480">
    <property type="entry name" value="Endocytic_GEF_Adapter"/>
</dbReference>
<evidence type="ECO:0000256" key="3">
    <source>
        <dbReference type="ARBA" id="ARBA00022443"/>
    </source>
</evidence>
<dbReference type="PROSITE" id="PS00741">
    <property type="entry name" value="DH_1"/>
    <property type="match status" value="1"/>
</dbReference>
<keyword evidence="19" id="KW-1267">Proteomics identification</keyword>
<dbReference type="GO" id="GO:0005509">
    <property type="term" value="F:calcium ion binding"/>
    <property type="evidence" value="ECO:0007669"/>
    <property type="project" value="InterPro"/>
</dbReference>
<dbReference type="Gene3D" id="1.10.238.10">
    <property type="entry name" value="EF-hand"/>
    <property type="match status" value="2"/>
</dbReference>
<comment type="subcellular location">
    <subcellularLocation>
        <location evidence="1">Cell projection</location>
    </subcellularLocation>
    <subcellularLocation>
        <location evidence="2">Cytoplasm</location>
    </subcellularLocation>
    <subcellularLocation>
        <location evidence="7">Synapse</location>
    </subcellularLocation>
</comment>
<dbReference type="PROSITE" id="PS50222">
    <property type="entry name" value="EF_HAND_2"/>
    <property type="match status" value="2"/>
</dbReference>
<sequence length="1543" mass="174999">MIQRRKVLNIPEFYVGVEICYELYSPRVRKIEVLKLEKRLDDNLMYLRDALPEYSTFDFDMQPVHYEITGDVPVSQLKVKMKPKPWSKRWERPKFNIRGIRFDLCLTPEMMEHAQKWAEPWRPYDMLKEYDTSRLEEQILKENTTKIAVNINNYCGFNIWAITPEERGKHDKQFDSLAPTLGYLSGDQARTFFLQSGLPTAVLADIWALADIGKDGKMDRLEFSIAMKLIKLQLQGQPLPSSLPVIMKQTPAPAMTSSSRFGMGSMPNLSAMSVMPILTPIPIAPAMTPLVPVPTMMSGPLPQMPNSLSVPALPNGNATLLAPTPAFPVTSGLSKSHSLLDLGSSSSNSSSTTSLASNSPKMNASDWAVPQSSRLKYRQQFNTLDKLMSGYLSGPQVRNALTASNLTQTQLATIWALADVDHDGQLRAEEFILAMHLVDMAKTGRPLPLTLPPDLVPPSFRQAKSCDLLNGPEAERQRRMEWEKSKRVELQTQREKEQSDIQRLKDRKRSLEMELEAVGNKHKQISDKLRDAKSKRQIQRTELDLINQKRDSRITDINSLQLQFEEIQRQLSHLGPEKQRLTDRLLHITRNNSSPLINDVKQSLCEKDLSCRKLKEQLDVLERETTAKLSQMEQYNREIKVSGFVLNKMFVLRNCVGNIAGVETETEPAAGRPRAAQEGLQPVVATEATCHALTTYRALYPFTARNSDELTLEADCLIEVDESTVRETGWLYGSYRGNSGWFPESYAERCSKDSQTEQTEADTQSTAPSTNYPGIPRVDIEGPTPTHTPVSSNTQHSQAVALCEWSAKTDSHLGFSKDDVITVLEKQENWWYGELNESQGWFPCTYVSMVTTNNTQTEPLYSTVDEIEISDSGLFEEYVALYTYESPESGDLTFCAEDVVLTANPGVPGKKPEIAQVTTANAATTPEQLSLTPGQLIVVLHKNSNSWWLGELQARGKKRKKGWFHSSNVRLLEANSGKITPASQPLCQVIAMYDYKAANKDEMSFQKGQLITVLNKDNPDWWKGEVAGVIGLFPTNYVKMTTECDPSQQYSMCTEERKRQGYIHELIQTEESYLEDLELALEVFHKPMEESGRLTEAEMSMIFVNWRELIMCSTKLLKALRVRKKMAGERMPVQVVGDILSSELTHMQAYIRFCSCQLNAAALLQQKTDKSPDFKFFLKKIASNYRCKGMPLSSFLLKPMQRITRYPLLIKNILENTPPTHADHANLRAALEQAEELCSQVNEGVREKENSDRLEWIQNHVLCDGVIEHLVFNSLTNCLGPRKLLHSGKLHKTKSSKELWAFLFNDFLLLTYTSKQFSSGPDKLFNPNSNAQYKMYKTPVFLNEVLVKMPSDPSSDDPVFHISHIDRVYTLKTDTINERTTWVQKIKAASDHFIETEKLKREKAYQARSQKNSGIGRLLVTVLEATELKPCKPNGKSNPYCELTMGAQCYTSRHQPDTLNPKWNFNCHFFIKDLYQDVLCLTIFERDQFSPDDFLGRTEVPVATIKKDQDGKGPLARRLLLHEVPTGEVKVRLDLQLYDQTPH</sequence>
<feature type="compositionally biased region" description="Low complexity" evidence="10">
    <location>
        <begin position="340"/>
        <end position="359"/>
    </location>
</feature>
<evidence type="ECO:0007829" key="19">
    <source>
        <dbReference type="PeptideAtlas" id="A0A498MWU4"/>
    </source>
</evidence>
<keyword evidence="18" id="KW-1185">Reference proteome</keyword>
<dbReference type="InterPro" id="IPR035740">
    <property type="entry name" value="Intersectin-2_SH3_4"/>
</dbReference>
<evidence type="ECO:0000259" key="13">
    <source>
        <dbReference type="PROSITE" id="PS50004"/>
    </source>
</evidence>
<proteinExistence type="evidence at protein level"/>
<dbReference type="Pfam" id="PF07653">
    <property type="entry name" value="SH3_2"/>
    <property type="match status" value="2"/>
</dbReference>
<dbReference type="InterPro" id="IPR002048">
    <property type="entry name" value="EF_hand_dom"/>
</dbReference>
<evidence type="ECO:0000259" key="12">
    <source>
        <dbReference type="PROSITE" id="PS50003"/>
    </source>
</evidence>
<dbReference type="GO" id="GO:0042995">
    <property type="term" value="C:cell projection"/>
    <property type="evidence" value="ECO:0007669"/>
    <property type="project" value="UniProtKB-SubCell"/>
</dbReference>
<dbReference type="Gene3D" id="2.30.30.40">
    <property type="entry name" value="SH3 Domains"/>
    <property type="match status" value="5"/>
</dbReference>
<feature type="coiled-coil region" evidence="9">
    <location>
        <begin position="611"/>
        <end position="638"/>
    </location>
</feature>
<feature type="domain" description="EF-hand" evidence="16">
    <location>
        <begin position="198"/>
        <end position="233"/>
    </location>
</feature>
<evidence type="ECO:0000256" key="1">
    <source>
        <dbReference type="ARBA" id="ARBA00004316"/>
    </source>
</evidence>
<feature type="domain" description="C2" evidence="13">
    <location>
        <begin position="1399"/>
        <end position="1515"/>
    </location>
</feature>
<dbReference type="InterPro" id="IPR036028">
    <property type="entry name" value="SH3-like_dom_sf"/>
</dbReference>
<reference evidence="17 18" key="1">
    <citation type="submission" date="2018-03" db="EMBL/GenBank/DDBJ databases">
        <title>Draft genome sequence of Rohu Carp (Labeo rohita).</title>
        <authorList>
            <person name="Das P."/>
            <person name="Kushwaha B."/>
            <person name="Joshi C.G."/>
            <person name="Kumar D."/>
            <person name="Nagpure N.S."/>
            <person name="Sahoo L."/>
            <person name="Das S.P."/>
            <person name="Bit A."/>
            <person name="Patnaik S."/>
            <person name="Meher P.K."/>
            <person name="Jayasankar P."/>
            <person name="Koringa P.G."/>
            <person name="Patel N.V."/>
            <person name="Hinsu A.T."/>
            <person name="Kumar R."/>
            <person name="Pandey M."/>
            <person name="Agarwal S."/>
            <person name="Srivastava S."/>
            <person name="Singh M."/>
            <person name="Iquebal M.A."/>
            <person name="Jaiswal S."/>
            <person name="Angadi U.B."/>
            <person name="Kumar N."/>
            <person name="Raza M."/>
            <person name="Shah T.M."/>
            <person name="Rai A."/>
            <person name="Jena J.K."/>
        </authorList>
    </citation>
    <scope>NUCLEOTIDE SEQUENCE [LARGE SCALE GENOMIC DNA]</scope>
    <source>
        <strain evidence="17">DASCIFA01</strain>
        <tissue evidence="17">Testis</tissue>
    </source>
</reference>
<dbReference type="InterPro" id="IPR001452">
    <property type="entry name" value="SH3_domain"/>
</dbReference>
<dbReference type="Pfam" id="PF16652">
    <property type="entry name" value="PH_13"/>
    <property type="match status" value="1"/>
</dbReference>
<feature type="domain" description="EH" evidence="15">
    <location>
        <begin position="373"/>
        <end position="462"/>
    </location>
</feature>
<dbReference type="InterPro" id="IPR000261">
    <property type="entry name" value="EH_dom"/>
</dbReference>
<dbReference type="PROSITE" id="PS50031">
    <property type="entry name" value="EH"/>
    <property type="match status" value="2"/>
</dbReference>
<feature type="compositionally biased region" description="Polar residues" evidence="10">
    <location>
        <begin position="756"/>
        <end position="772"/>
    </location>
</feature>
<dbReference type="SMART" id="SM00326">
    <property type="entry name" value="SH3"/>
    <property type="match status" value="4"/>
</dbReference>
<feature type="domain" description="EF-hand" evidence="16">
    <location>
        <begin position="406"/>
        <end position="441"/>
    </location>
</feature>
<dbReference type="Gene3D" id="2.30.30.790">
    <property type="match status" value="1"/>
</dbReference>
<dbReference type="SUPFAM" id="SSF49562">
    <property type="entry name" value="C2 domain (Calcium/lipid-binding domain, CaLB)"/>
    <property type="match status" value="1"/>
</dbReference>
<dbReference type="InterPro" id="IPR001331">
    <property type="entry name" value="GDS_CDC24_CS"/>
</dbReference>
<comment type="caution">
    <text evidence="17">The sequence shown here is derived from an EMBL/GenBank/DDBJ whole genome shotgun (WGS) entry which is preliminary data.</text>
</comment>
<dbReference type="PROSITE" id="PS50002">
    <property type="entry name" value="SH3"/>
    <property type="match status" value="4"/>
</dbReference>
<dbReference type="InterPro" id="IPR038657">
    <property type="entry name" value="Ribosomal_bL19_sf"/>
</dbReference>
<dbReference type="Proteomes" id="UP000290572">
    <property type="component" value="Unassembled WGS sequence"/>
</dbReference>
<feature type="region of interest" description="Disordered" evidence="10">
    <location>
        <begin position="748"/>
        <end position="793"/>
    </location>
</feature>
<dbReference type="Pfam" id="PF00168">
    <property type="entry name" value="C2"/>
    <property type="match status" value="1"/>
</dbReference>
<dbReference type="InterPro" id="IPR008991">
    <property type="entry name" value="Translation_prot_SH3-like_sf"/>
</dbReference>
<dbReference type="SUPFAM" id="SSF50104">
    <property type="entry name" value="Translation proteins SH3-like domain"/>
    <property type="match status" value="1"/>
</dbReference>
<feature type="domain" description="SH3" evidence="11">
    <location>
        <begin position="691"/>
        <end position="752"/>
    </location>
</feature>
<dbReference type="Gene3D" id="1.20.900.10">
    <property type="entry name" value="Dbl homology (DH) domain"/>
    <property type="match status" value="1"/>
</dbReference>
<dbReference type="GO" id="GO:0045202">
    <property type="term" value="C:synapse"/>
    <property type="evidence" value="ECO:0007669"/>
    <property type="project" value="UniProtKB-SubCell"/>
</dbReference>
<dbReference type="Pfam" id="PF12763">
    <property type="entry name" value="EH"/>
    <property type="match status" value="2"/>
</dbReference>
<dbReference type="GO" id="GO:0005085">
    <property type="term" value="F:guanyl-nucleotide exchange factor activity"/>
    <property type="evidence" value="ECO:0007669"/>
    <property type="project" value="InterPro"/>
</dbReference>
<dbReference type="InterPro" id="IPR011993">
    <property type="entry name" value="PH-like_dom_sf"/>
</dbReference>
<dbReference type="SUPFAM" id="SSF48065">
    <property type="entry name" value="DBL homology domain (DH-domain)"/>
    <property type="match status" value="1"/>
</dbReference>
<evidence type="ECO:0000259" key="11">
    <source>
        <dbReference type="PROSITE" id="PS50002"/>
    </source>
</evidence>
<evidence type="ECO:0000313" key="18">
    <source>
        <dbReference type="Proteomes" id="UP000290572"/>
    </source>
</evidence>
<dbReference type="SMART" id="SM00027">
    <property type="entry name" value="EH"/>
    <property type="match status" value="2"/>
</dbReference>
<gene>
    <name evidence="17" type="ORF">ROHU_022306</name>
</gene>
<evidence type="ECO:0000313" key="17">
    <source>
        <dbReference type="EMBL" id="RXN24303.1"/>
    </source>
</evidence>
<keyword evidence="9" id="KW-0175">Coiled coil</keyword>
<dbReference type="PROSITE" id="PS50010">
    <property type="entry name" value="DH_2"/>
    <property type="match status" value="1"/>
</dbReference>
<feature type="domain" description="PH" evidence="12">
    <location>
        <begin position="1283"/>
        <end position="1391"/>
    </location>
</feature>
<feature type="coiled-coil region" evidence="9">
    <location>
        <begin position="1224"/>
        <end position="1251"/>
    </location>
</feature>
<dbReference type="FunFam" id="2.60.40.150:FF:000029">
    <property type="entry name" value="Intersectin 1"/>
    <property type="match status" value="1"/>
</dbReference>
<feature type="domain" description="DH" evidence="14">
    <location>
        <begin position="1058"/>
        <end position="1244"/>
    </location>
</feature>
<dbReference type="SUPFAM" id="SSF50729">
    <property type="entry name" value="PH domain-like"/>
    <property type="match status" value="1"/>
</dbReference>
<dbReference type="Gene3D" id="2.60.40.150">
    <property type="entry name" value="C2 domain"/>
    <property type="match status" value="1"/>
</dbReference>
<dbReference type="InterPro" id="IPR000219">
    <property type="entry name" value="DH_dom"/>
</dbReference>
<dbReference type="FunFam" id="2.30.30.40:FF:000041">
    <property type="entry name" value="Intersectin 1"/>
    <property type="match status" value="1"/>
</dbReference>
<name>A0A498MWU4_LABRO</name>
<evidence type="ECO:0000256" key="10">
    <source>
        <dbReference type="SAM" id="MobiDB-lite"/>
    </source>
</evidence>
<evidence type="ECO:0000259" key="15">
    <source>
        <dbReference type="PROSITE" id="PS50031"/>
    </source>
</evidence>
<dbReference type="PRINTS" id="PR00499">
    <property type="entry name" value="P67PHOX"/>
</dbReference>
<keyword evidence="6" id="KW-0966">Cell projection</keyword>
<keyword evidence="4" id="KW-0963">Cytoplasm</keyword>
<keyword evidence="5" id="KW-0770">Synapse</keyword>
<dbReference type="SUPFAM" id="SSF47473">
    <property type="entry name" value="EF-hand"/>
    <property type="match status" value="2"/>
</dbReference>
<dbReference type="Pfam" id="PF00621">
    <property type="entry name" value="RhoGEF"/>
    <property type="match status" value="1"/>
</dbReference>
<dbReference type="EMBL" id="QBIY01012544">
    <property type="protein sequence ID" value="RXN24303.1"/>
    <property type="molecule type" value="Genomic_DNA"/>
</dbReference>
<dbReference type="InterPro" id="IPR011992">
    <property type="entry name" value="EF-hand-dom_pair"/>
</dbReference>
<dbReference type="PROSITE" id="PS50004">
    <property type="entry name" value="C2"/>
    <property type="match status" value="1"/>
</dbReference>
<feature type="domain" description="SH3" evidence="11">
    <location>
        <begin position="910"/>
        <end position="974"/>
    </location>
</feature>
<evidence type="ECO:0000256" key="4">
    <source>
        <dbReference type="ARBA" id="ARBA00022490"/>
    </source>
</evidence>
<evidence type="ECO:0000259" key="16">
    <source>
        <dbReference type="PROSITE" id="PS50222"/>
    </source>
</evidence>
<dbReference type="CDD" id="cd00160">
    <property type="entry name" value="RhoGEF"/>
    <property type="match status" value="1"/>
</dbReference>
<dbReference type="GO" id="GO:0005737">
    <property type="term" value="C:cytoplasm"/>
    <property type="evidence" value="ECO:0007669"/>
    <property type="project" value="UniProtKB-SubCell"/>
</dbReference>
<feature type="coiled-coil region" evidence="9">
    <location>
        <begin position="487"/>
        <end position="521"/>
    </location>
</feature>
<evidence type="ECO:0000256" key="6">
    <source>
        <dbReference type="ARBA" id="ARBA00023273"/>
    </source>
</evidence>
<dbReference type="PANTHER" id="PTHR46006">
    <property type="entry name" value="RHO GUANINE NUCLEOTIDE EXCHANGE FACTOR AT 64C, ISOFORM A"/>
    <property type="match status" value="1"/>
</dbReference>
<dbReference type="Gene3D" id="2.30.29.30">
    <property type="entry name" value="Pleckstrin-homology domain (PH domain)/Phosphotyrosine-binding domain (PTB)"/>
    <property type="match status" value="1"/>
</dbReference>
<dbReference type="SMART" id="SM00054">
    <property type="entry name" value="EFh"/>
    <property type="match status" value="2"/>
</dbReference>
<dbReference type="InterPro" id="IPR000008">
    <property type="entry name" value="C2_dom"/>
</dbReference>
<evidence type="ECO:0000256" key="2">
    <source>
        <dbReference type="ARBA" id="ARBA00004496"/>
    </source>
</evidence>
<feature type="region of interest" description="Disordered" evidence="10">
    <location>
        <begin position="340"/>
        <end position="369"/>
    </location>
</feature>
<dbReference type="PANTHER" id="PTHR46006:SF6">
    <property type="entry name" value="INTERSECTIN-2 ISOFORM X1"/>
    <property type="match status" value="1"/>
</dbReference>
<dbReference type="SMART" id="SM00239">
    <property type="entry name" value="C2"/>
    <property type="match status" value="1"/>
</dbReference>
<dbReference type="Pfam" id="PF14604">
    <property type="entry name" value="SH3_9"/>
    <property type="match status" value="2"/>
</dbReference>
<accession>A0A498MWU4</accession>
<dbReference type="SMART" id="SM00233">
    <property type="entry name" value="PH"/>
    <property type="match status" value="1"/>
</dbReference>
<dbReference type="FunFam" id="1.10.238.10:FF:000055">
    <property type="entry name" value="Intersectin-1 isoform 1"/>
    <property type="match status" value="1"/>
</dbReference>
<evidence type="ECO:0000259" key="14">
    <source>
        <dbReference type="PROSITE" id="PS50010"/>
    </source>
</evidence>
<dbReference type="SUPFAM" id="SSF50044">
    <property type="entry name" value="SH3-domain"/>
    <property type="match status" value="4"/>
</dbReference>
<dbReference type="CDD" id="cd11994">
    <property type="entry name" value="SH3_Intersectin2_4"/>
    <property type="match status" value="1"/>
</dbReference>
<feature type="domain" description="SH3" evidence="11">
    <location>
        <begin position="794"/>
        <end position="852"/>
    </location>
</feature>
<dbReference type="STRING" id="84645.A0A498MWU4"/>
<dbReference type="InterPro" id="IPR035899">
    <property type="entry name" value="DBL_dom_sf"/>
</dbReference>
<evidence type="ECO:0000256" key="9">
    <source>
        <dbReference type="SAM" id="Coils"/>
    </source>
</evidence>
<dbReference type="InterPro" id="IPR001849">
    <property type="entry name" value="PH_domain"/>
</dbReference>
<dbReference type="SMART" id="SM00325">
    <property type="entry name" value="RhoGEF"/>
    <property type="match status" value="1"/>
</dbReference>
<dbReference type="GO" id="GO:0035025">
    <property type="term" value="P:positive regulation of Rho protein signal transduction"/>
    <property type="evidence" value="ECO:0007669"/>
    <property type="project" value="TreeGrafter"/>
</dbReference>
<organism evidence="17 18">
    <name type="scientific">Labeo rohita</name>
    <name type="common">Indian major carp</name>
    <name type="synonym">Cyprinus rohita</name>
    <dbReference type="NCBI Taxonomy" id="84645"/>
    <lineage>
        <taxon>Eukaryota</taxon>
        <taxon>Metazoa</taxon>
        <taxon>Chordata</taxon>
        <taxon>Craniata</taxon>
        <taxon>Vertebrata</taxon>
        <taxon>Euteleostomi</taxon>
        <taxon>Actinopterygii</taxon>
        <taxon>Neopterygii</taxon>
        <taxon>Teleostei</taxon>
        <taxon>Ostariophysi</taxon>
        <taxon>Cypriniformes</taxon>
        <taxon>Cyprinidae</taxon>
        <taxon>Labeoninae</taxon>
        <taxon>Labeonini</taxon>
        <taxon>Labeo</taxon>
    </lineage>
</organism>
<evidence type="ECO:0000256" key="7">
    <source>
        <dbReference type="ARBA" id="ARBA00034103"/>
    </source>
</evidence>
<dbReference type="InterPro" id="IPR035892">
    <property type="entry name" value="C2_domain_sf"/>
</dbReference>